<feature type="region of interest" description="Disordered" evidence="1">
    <location>
        <begin position="175"/>
        <end position="199"/>
    </location>
</feature>
<evidence type="ECO:0000313" key="3">
    <source>
        <dbReference type="Proteomes" id="UP001187192"/>
    </source>
</evidence>
<comment type="caution">
    <text evidence="2">The sequence shown here is derived from an EMBL/GenBank/DDBJ whole genome shotgun (WGS) entry which is preliminary data.</text>
</comment>
<keyword evidence="3" id="KW-1185">Reference proteome</keyword>
<dbReference type="AlphaFoldDB" id="A0AA88EI20"/>
<gene>
    <name evidence="2" type="ORF">TIFTF001_053864</name>
</gene>
<organism evidence="2 3">
    <name type="scientific">Ficus carica</name>
    <name type="common">Common fig</name>
    <dbReference type="NCBI Taxonomy" id="3494"/>
    <lineage>
        <taxon>Eukaryota</taxon>
        <taxon>Viridiplantae</taxon>
        <taxon>Streptophyta</taxon>
        <taxon>Embryophyta</taxon>
        <taxon>Tracheophyta</taxon>
        <taxon>Spermatophyta</taxon>
        <taxon>Magnoliopsida</taxon>
        <taxon>eudicotyledons</taxon>
        <taxon>Gunneridae</taxon>
        <taxon>Pentapetalae</taxon>
        <taxon>rosids</taxon>
        <taxon>fabids</taxon>
        <taxon>Rosales</taxon>
        <taxon>Moraceae</taxon>
        <taxon>Ficeae</taxon>
        <taxon>Ficus</taxon>
    </lineage>
</organism>
<evidence type="ECO:0000313" key="2">
    <source>
        <dbReference type="EMBL" id="GMN74503.1"/>
    </source>
</evidence>
<dbReference type="Proteomes" id="UP001187192">
    <property type="component" value="Unassembled WGS sequence"/>
</dbReference>
<dbReference type="EMBL" id="BTGU01013496">
    <property type="protein sequence ID" value="GMN74503.1"/>
    <property type="molecule type" value="Genomic_DNA"/>
</dbReference>
<reference evidence="2" key="1">
    <citation type="submission" date="2023-07" db="EMBL/GenBank/DDBJ databases">
        <title>draft genome sequence of fig (Ficus carica).</title>
        <authorList>
            <person name="Takahashi T."/>
            <person name="Nishimura K."/>
        </authorList>
    </citation>
    <scope>NUCLEOTIDE SEQUENCE</scope>
</reference>
<feature type="compositionally biased region" description="Low complexity" evidence="1">
    <location>
        <begin position="1"/>
        <end position="10"/>
    </location>
</feature>
<feature type="region of interest" description="Disordered" evidence="1">
    <location>
        <begin position="1"/>
        <end position="32"/>
    </location>
</feature>
<sequence length="348" mass="37372">GAGRALVGRGARAGGGGGRWERAGGGRARTGAGRGVGCACWSWARAGVYELALACAGSRWAGGAGAGFPNRRDRPRPVRKSIEHFLLAGPERSGQTGLTGPGQNGPIRTEFLGPVGPDKIFSAQHERLGRSCRFGTPKSPTWAVRPVRTVRKNRSRPASKNCSLVYRTGLTGNGQFGPDQPFWSDRDRSGRSGPAGPCQQTKIACWISRPAGPGPFKHVRTSSEQKLLAPVRDRSSLSGPAGPALSVRPVRDSEQNLLVGFLDRPDRDRSGKTASKFSRWSNLLASPDRIFRTGLTVTGADRSEKQRANLLAGPDRIFRTGPKNSEQICSLVRTGPSCPDRPYRSWRA</sequence>
<accession>A0AA88EI20</accession>
<protein>
    <submittedName>
        <fullName evidence="2">Uncharacterized protein</fullName>
    </submittedName>
</protein>
<evidence type="ECO:0000256" key="1">
    <source>
        <dbReference type="SAM" id="MobiDB-lite"/>
    </source>
</evidence>
<name>A0AA88EI20_FICCA</name>
<feature type="non-terminal residue" evidence="2">
    <location>
        <position position="1"/>
    </location>
</feature>
<proteinExistence type="predicted"/>